<accession>A0A8J5BYB8</accession>
<name>A0A8J5BYB8_CHIOP</name>
<comment type="caution">
    <text evidence="3">The sequence shown here is derived from an EMBL/GenBank/DDBJ whole genome shotgun (WGS) entry which is preliminary data.</text>
</comment>
<keyword evidence="1" id="KW-0175">Coiled coil</keyword>
<organism evidence="3 4">
    <name type="scientific">Chionoecetes opilio</name>
    <name type="common">Atlantic snow crab</name>
    <name type="synonym">Cancer opilio</name>
    <dbReference type="NCBI Taxonomy" id="41210"/>
    <lineage>
        <taxon>Eukaryota</taxon>
        <taxon>Metazoa</taxon>
        <taxon>Ecdysozoa</taxon>
        <taxon>Arthropoda</taxon>
        <taxon>Crustacea</taxon>
        <taxon>Multicrustacea</taxon>
        <taxon>Malacostraca</taxon>
        <taxon>Eumalacostraca</taxon>
        <taxon>Eucarida</taxon>
        <taxon>Decapoda</taxon>
        <taxon>Pleocyemata</taxon>
        <taxon>Brachyura</taxon>
        <taxon>Eubrachyura</taxon>
        <taxon>Majoidea</taxon>
        <taxon>Majidae</taxon>
        <taxon>Chionoecetes</taxon>
    </lineage>
</organism>
<evidence type="ECO:0000256" key="1">
    <source>
        <dbReference type="SAM" id="Coils"/>
    </source>
</evidence>
<reference evidence="3" key="1">
    <citation type="submission" date="2020-07" db="EMBL/GenBank/DDBJ databases">
        <title>The High-quality genome of the commercially important snow crab, Chionoecetes opilio.</title>
        <authorList>
            <person name="Jeong J.-H."/>
            <person name="Ryu S."/>
        </authorList>
    </citation>
    <scope>NUCLEOTIDE SEQUENCE</scope>
    <source>
        <strain evidence="3">MADBK_172401_WGS</strain>
        <tissue evidence="3">Digestive gland</tissue>
    </source>
</reference>
<sequence length="246" mass="28013">MCGTKKLTPEGGSASTQVPQRRRTSTKRSVSARKEGEEAARRSMCDTSKSSDKDPKTTRNQESHSLNNTKTENIETIHKENLPAKEEKEDIDKSITDHKHSRRKTVETKSVELQTEAAETESKLCQTEKDLELQFCQRDLEEHTRKELGVQEDRYQKQIDELTLSLAQKQEEVSKLSQTLETLKGVQDTLSSSEELQEKLSLLQQDVRDRSAQLDSLTGRRETWGACCSNIKHAFPWQAYNSSADQ</sequence>
<protein>
    <submittedName>
        <fullName evidence="3">Uncharacterized protein</fullName>
    </submittedName>
</protein>
<evidence type="ECO:0000313" key="3">
    <source>
        <dbReference type="EMBL" id="KAG0712758.1"/>
    </source>
</evidence>
<evidence type="ECO:0000256" key="2">
    <source>
        <dbReference type="SAM" id="MobiDB-lite"/>
    </source>
</evidence>
<dbReference type="Proteomes" id="UP000770661">
    <property type="component" value="Unassembled WGS sequence"/>
</dbReference>
<dbReference type="OrthoDB" id="6374570at2759"/>
<feature type="compositionally biased region" description="Basic and acidic residues" evidence="2">
    <location>
        <begin position="72"/>
        <end position="110"/>
    </location>
</feature>
<feature type="compositionally biased region" description="Basic and acidic residues" evidence="2">
    <location>
        <begin position="32"/>
        <end position="62"/>
    </location>
</feature>
<proteinExistence type="predicted"/>
<gene>
    <name evidence="3" type="ORF">GWK47_017748</name>
</gene>
<evidence type="ECO:0000313" key="4">
    <source>
        <dbReference type="Proteomes" id="UP000770661"/>
    </source>
</evidence>
<dbReference type="AlphaFoldDB" id="A0A8J5BYB8"/>
<feature type="coiled-coil region" evidence="1">
    <location>
        <begin position="152"/>
        <end position="213"/>
    </location>
</feature>
<dbReference type="EMBL" id="JACEEZ010022135">
    <property type="protein sequence ID" value="KAG0712758.1"/>
    <property type="molecule type" value="Genomic_DNA"/>
</dbReference>
<feature type="region of interest" description="Disordered" evidence="2">
    <location>
        <begin position="1"/>
        <end position="122"/>
    </location>
</feature>
<keyword evidence="4" id="KW-1185">Reference proteome</keyword>